<comment type="caution">
    <text evidence="10">The sequence shown here is derived from an EMBL/GenBank/DDBJ whole genome shotgun (WGS) entry which is preliminary data.</text>
</comment>
<dbReference type="PROSITE" id="PS50928">
    <property type="entry name" value="ABC_TM1"/>
    <property type="match status" value="1"/>
</dbReference>
<keyword evidence="5 7" id="KW-1133">Transmembrane helix</keyword>
<reference evidence="10 11" key="1">
    <citation type="submission" date="2017-11" db="EMBL/GenBank/DDBJ databases">
        <title>Genomic Encyclopedia of Archaeal and Bacterial Type Strains, Phase II (KMG-II): From Individual Species to Whole Genera.</title>
        <authorList>
            <person name="Goeker M."/>
        </authorList>
    </citation>
    <scope>NUCLEOTIDE SEQUENCE [LARGE SCALE GENOMIC DNA]</scope>
    <source>
        <strain evidence="10 11">DSM 16400</strain>
    </source>
</reference>
<protein>
    <submittedName>
        <fullName evidence="10">Carbohydrate ABC transporter membrane protein 2 (CUT1 family)</fullName>
    </submittedName>
</protein>
<feature type="region of interest" description="Disordered" evidence="8">
    <location>
        <begin position="1"/>
        <end position="28"/>
    </location>
</feature>
<evidence type="ECO:0000259" key="9">
    <source>
        <dbReference type="PROSITE" id="PS50928"/>
    </source>
</evidence>
<dbReference type="InterPro" id="IPR000515">
    <property type="entry name" value="MetI-like"/>
</dbReference>
<dbReference type="SUPFAM" id="SSF161098">
    <property type="entry name" value="MetI-like"/>
    <property type="match status" value="1"/>
</dbReference>
<keyword evidence="6 7" id="KW-0472">Membrane</keyword>
<feature type="domain" description="ABC transmembrane type-1" evidence="9">
    <location>
        <begin position="109"/>
        <end position="298"/>
    </location>
</feature>
<feature type="transmembrane region" description="Helical" evidence="7">
    <location>
        <begin position="108"/>
        <end position="132"/>
    </location>
</feature>
<evidence type="ECO:0000256" key="5">
    <source>
        <dbReference type="ARBA" id="ARBA00022989"/>
    </source>
</evidence>
<keyword evidence="3" id="KW-1003">Cell membrane</keyword>
<evidence type="ECO:0000256" key="4">
    <source>
        <dbReference type="ARBA" id="ARBA00022692"/>
    </source>
</evidence>
<comment type="subcellular location">
    <subcellularLocation>
        <location evidence="1 7">Cell membrane</location>
        <topology evidence="1 7">Multi-pass membrane protein</topology>
    </subcellularLocation>
</comment>
<dbReference type="Proteomes" id="UP000231742">
    <property type="component" value="Unassembled WGS sequence"/>
</dbReference>
<comment type="similarity">
    <text evidence="7">Belongs to the binding-protein-dependent transport system permease family.</text>
</comment>
<dbReference type="PANTHER" id="PTHR43744:SF3">
    <property type="entry name" value="LACTOSE TRANSPORT SYSTEM PERMEASE PROTEIN LACG"/>
    <property type="match status" value="1"/>
</dbReference>
<feature type="transmembrane region" description="Helical" evidence="7">
    <location>
        <begin position="174"/>
        <end position="194"/>
    </location>
</feature>
<dbReference type="PANTHER" id="PTHR43744">
    <property type="entry name" value="ABC TRANSPORTER PERMEASE PROTEIN MG189-RELATED-RELATED"/>
    <property type="match status" value="1"/>
</dbReference>
<dbReference type="OrthoDB" id="2063054at2"/>
<dbReference type="EMBL" id="PGFH01000001">
    <property type="protein sequence ID" value="PJJ81746.1"/>
    <property type="molecule type" value="Genomic_DNA"/>
</dbReference>
<dbReference type="Gene3D" id="1.10.3720.10">
    <property type="entry name" value="MetI-like"/>
    <property type="match status" value="1"/>
</dbReference>
<evidence type="ECO:0000256" key="7">
    <source>
        <dbReference type="RuleBase" id="RU363032"/>
    </source>
</evidence>
<dbReference type="GO" id="GO:0005886">
    <property type="term" value="C:plasma membrane"/>
    <property type="evidence" value="ECO:0007669"/>
    <property type="project" value="UniProtKB-SubCell"/>
</dbReference>
<accession>A0A2M9D7P3</accession>
<proteinExistence type="inferred from homology"/>
<dbReference type="InterPro" id="IPR035906">
    <property type="entry name" value="MetI-like_sf"/>
</dbReference>
<keyword evidence="2 7" id="KW-0813">Transport</keyword>
<organism evidence="10 11">
    <name type="scientific">Salinibacterium amurskyense</name>
    <dbReference type="NCBI Taxonomy" id="205941"/>
    <lineage>
        <taxon>Bacteria</taxon>
        <taxon>Bacillati</taxon>
        <taxon>Actinomycetota</taxon>
        <taxon>Actinomycetes</taxon>
        <taxon>Micrococcales</taxon>
        <taxon>Microbacteriaceae</taxon>
        <taxon>Salinibacterium</taxon>
    </lineage>
</organism>
<name>A0A2M9D7P3_9MICO</name>
<dbReference type="AlphaFoldDB" id="A0A2M9D7P3"/>
<evidence type="ECO:0000256" key="1">
    <source>
        <dbReference type="ARBA" id="ARBA00004651"/>
    </source>
</evidence>
<evidence type="ECO:0000256" key="3">
    <source>
        <dbReference type="ARBA" id="ARBA00022475"/>
    </source>
</evidence>
<evidence type="ECO:0000256" key="8">
    <source>
        <dbReference type="SAM" id="MobiDB-lite"/>
    </source>
</evidence>
<dbReference type="GO" id="GO:0055085">
    <property type="term" value="P:transmembrane transport"/>
    <property type="evidence" value="ECO:0007669"/>
    <property type="project" value="InterPro"/>
</dbReference>
<evidence type="ECO:0000256" key="6">
    <source>
        <dbReference type="ARBA" id="ARBA00023136"/>
    </source>
</evidence>
<dbReference type="CDD" id="cd06261">
    <property type="entry name" value="TM_PBP2"/>
    <property type="match status" value="1"/>
</dbReference>
<keyword evidence="4 7" id="KW-0812">Transmembrane</keyword>
<dbReference type="Pfam" id="PF00528">
    <property type="entry name" value="BPD_transp_1"/>
    <property type="match status" value="1"/>
</dbReference>
<feature type="transmembrane region" description="Helical" evidence="7">
    <location>
        <begin position="231"/>
        <end position="255"/>
    </location>
</feature>
<sequence>MTTTIAPPAPPTASGSPHGAAASPVPPTTPSTAAPKIAALLGKVVRIFARIIVSILLVLVFAGPFYWMVLTAFQTASEALSIPPQFWVDAVRWDNFIAAFDRVNFGHFALNSVIVTGGTLLGQFLIIVPAAYAFARFQFKGRDVLFGVVLATMMIPGQLIFLPVFAMYAKMGLLNTHLSLILPFIASGFGIFLLRQTFMRVPDSLIEAARLDHASEFTIIRRIMLPLAKPTIVTIGLITFIGTWNNYFFPLVWTTTDAARTLPVAVPRLEALDEIAPTIVMAGNMLLVVPILIVFLLARRHIISAFTYTGVK</sequence>
<evidence type="ECO:0000256" key="2">
    <source>
        <dbReference type="ARBA" id="ARBA00022448"/>
    </source>
</evidence>
<feature type="transmembrane region" description="Helical" evidence="7">
    <location>
        <begin position="275"/>
        <end position="298"/>
    </location>
</feature>
<feature type="transmembrane region" description="Helical" evidence="7">
    <location>
        <begin position="47"/>
        <end position="67"/>
    </location>
</feature>
<gene>
    <name evidence="10" type="ORF">CLV85_0927</name>
</gene>
<dbReference type="RefSeq" id="WP_100388402.1">
    <property type="nucleotide sequence ID" value="NZ_BMZU01000001.1"/>
</dbReference>
<evidence type="ECO:0000313" key="11">
    <source>
        <dbReference type="Proteomes" id="UP000231742"/>
    </source>
</evidence>
<feature type="transmembrane region" description="Helical" evidence="7">
    <location>
        <begin position="144"/>
        <end position="168"/>
    </location>
</feature>
<evidence type="ECO:0000313" key="10">
    <source>
        <dbReference type="EMBL" id="PJJ81746.1"/>
    </source>
</evidence>
<feature type="compositionally biased region" description="Low complexity" evidence="8">
    <location>
        <begin position="12"/>
        <end position="23"/>
    </location>
</feature>
<keyword evidence="11" id="KW-1185">Reference proteome</keyword>